<feature type="chain" id="PRO_5045578917" description="EF-hand domain-containing protein" evidence="1">
    <location>
        <begin position="23"/>
        <end position="109"/>
    </location>
</feature>
<name>A0ABX1NKV3_9RHOO</name>
<dbReference type="PROSITE" id="PS50222">
    <property type="entry name" value="EF_HAND_2"/>
    <property type="match status" value="1"/>
</dbReference>
<dbReference type="Proteomes" id="UP000634522">
    <property type="component" value="Unassembled WGS sequence"/>
</dbReference>
<feature type="signal peptide" evidence="1">
    <location>
        <begin position="1"/>
        <end position="22"/>
    </location>
</feature>
<dbReference type="PROSITE" id="PS00018">
    <property type="entry name" value="EF_HAND_1"/>
    <property type="match status" value="2"/>
</dbReference>
<dbReference type="InterPro" id="IPR002048">
    <property type="entry name" value="EF_hand_dom"/>
</dbReference>
<evidence type="ECO:0000313" key="4">
    <source>
        <dbReference type="Proteomes" id="UP000634522"/>
    </source>
</evidence>
<dbReference type="Pfam" id="PF13202">
    <property type="entry name" value="EF-hand_5"/>
    <property type="match status" value="2"/>
</dbReference>
<comment type="caution">
    <text evidence="3">The sequence shown here is derived from an EMBL/GenBank/DDBJ whole genome shotgun (WGS) entry which is preliminary data.</text>
</comment>
<dbReference type="InterPro" id="IPR018247">
    <property type="entry name" value="EF_Hand_1_Ca_BS"/>
</dbReference>
<gene>
    <name evidence="3" type="ORF">GPA27_21540</name>
</gene>
<proteinExistence type="predicted"/>
<evidence type="ECO:0000259" key="2">
    <source>
        <dbReference type="PROSITE" id="PS50222"/>
    </source>
</evidence>
<dbReference type="Gene3D" id="1.10.238.10">
    <property type="entry name" value="EF-hand"/>
    <property type="match status" value="1"/>
</dbReference>
<keyword evidence="4" id="KW-1185">Reference proteome</keyword>
<reference evidence="3 4" key="1">
    <citation type="submission" date="2019-12" db="EMBL/GenBank/DDBJ databases">
        <title>Comparative genomics gives insights into the taxonomy of the Azoarcus-Aromatoleum group and reveals separate origins of nif in the plant-associated Azoarcus and non-plant-associated Aromatoleum sub-groups.</title>
        <authorList>
            <person name="Lafos M."/>
            <person name="Maluk M."/>
            <person name="Batista M."/>
            <person name="Junghare M."/>
            <person name="Carmona M."/>
            <person name="Faoro H."/>
            <person name="Cruz L.M."/>
            <person name="Battistoni F."/>
            <person name="De Souza E."/>
            <person name="Pedrosa F."/>
            <person name="Chen W.-M."/>
            <person name="Poole P.S."/>
            <person name="Dixon R.A."/>
            <person name="James E.K."/>
        </authorList>
    </citation>
    <scope>NUCLEOTIDE SEQUENCE [LARGE SCALE GENOMIC DNA]</scope>
    <source>
        <strain evidence="3 4">T</strain>
    </source>
</reference>
<organism evidence="3 4">
    <name type="scientific">Aromatoleum toluolicum</name>
    <dbReference type="NCBI Taxonomy" id="90060"/>
    <lineage>
        <taxon>Bacteria</taxon>
        <taxon>Pseudomonadati</taxon>
        <taxon>Pseudomonadota</taxon>
        <taxon>Betaproteobacteria</taxon>
        <taxon>Rhodocyclales</taxon>
        <taxon>Rhodocyclaceae</taxon>
        <taxon>Aromatoleum</taxon>
    </lineage>
</organism>
<protein>
    <recommendedName>
        <fullName evidence="2">EF-hand domain-containing protein</fullName>
    </recommendedName>
</protein>
<dbReference type="EMBL" id="WTVS01000059">
    <property type="protein sequence ID" value="NMF99962.1"/>
    <property type="molecule type" value="Genomic_DNA"/>
</dbReference>
<feature type="domain" description="EF-hand" evidence="2">
    <location>
        <begin position="48"/>
        <end position="83"/>
    </location>
</feature>
<sequence>MNSPAHPLAATLLALALAASFAAPLTAAAQSRIPSLDRNDHLGEVGRAARQKAIERFDSADADKDGKLSREEVAGRFTYQSENFDQNDKNRDGFLDWEEFIGHDRWKKE</sequence>
<dbReference type="SUPFAM" id="SSF47473">
    <property type="entry name" value="EF-hand"/>
    <property type="match status" value="1"/>
</dbReference>
<dbReference type="RefSeq" id="WP_169142500.1">
    <property type="nucleotide sequence ID" value="NZ_WTVS01000059.1"/>
</dbReference>
<accession>A0ABX1NKV3</accession>
<evidence type="ECO:0000256" key="1">
    <source>
        <dbReference type="SAM" id="SignalP"/>
    </source>
</evidence>
<evidence type="ECO:0000313" key="3">
    <source>
        <dbReference type="EMBL" id="NMF99962.1"/>
    </source>
</evidence>
<dbReference type="InterPro" id="IPR011992">
    <property type="entry name" value="EF-hand-dom_pair"/>
</dbReference>
<keyword evidence="1" id="KW-0732">Signal</keyword>